<dbReference type="PRINTS" id="PR00038">
    <property type="entry name" value="HTHLUXR"/>
</dbReference>
<dbReference type="RefSeq" id="WP_073056004.1">
    <property type="nucleotide sequence ID" value="NZ_FQUP01000004.1"/>
</dbReference>
<dbReference type="InterPro" id="IPR039420">
    <property type="entry name" value="WalR-like"/>
</dbReference>
<dbReference type="STRING" id="1122133.SAMN02745157_3829"/>
<evidence type="ECO:0000313" key="9">
    <source>
        <dbReference type="Proteomes" id="UP000184485"/>
    </source>
</evidence>
<dbReference type="SMART" id="SM00448">
    <property type="entry name" value="REC"/>
    <property type="match status" value="1"/>
</dbReference>
<dbReference type="InterPro" id="IPR000792">
    <property type="entry name" value="Tscrpt_reg_LuxR_C"/>
</dbReference>
<dbReference type="OrthoDB" id="3678174at2"/>
<dbReference type="Pfam" id="PF00072">
    <property type="entry name" value="Response_reg"/>
    <property type="match status" value="1"/>
</dbReference>
<gene>
    <name evidence="8" type="ORF">SAMN02745157_3829</name>
</gene>
<dbReference type="GO" id="GO:0006355">
    <property type="term" value="P:regulation of DNA-templated transcription"/>
    <property type="evidence" value="ECO:0007669"/>
    <property type="project" value="InterPro"/>
</dbReference>
<dbReference type="PANTHER" id="PTHR43214:SF24">
    <property type="entry name" value="TRANSCRIPTIONAL REGULATORY PROTEIN NARL-RELATED"/>
    <property type="match status" value="1"/>
</dbReference>
<dbReference type="Pfam" id="PF00196">
    <property type="entry name" value="GerE"/>
    <property type="match status" value="1"/>
</dbReference>
<feature type="modified residue" description="4-aspartylphosphate" evidence="5">
    <location>
        <position position="58"/>
    </location>
</feature>
<dbReference type="InterPro" id="IPR016032">
    <property type="entry name" value="Sig_transdc_resp-reg_C-effctor"/>
</dbReference>
<dbReference type="PROSITE" id="PS50110">
    <property type="entry name" value="RESPONSE_REGULATORY"/>
    <property type="match status" value="1"/>
</dbReference>
<accession>A0A1M5IBE4</accession>
<evidence type="ECO:0000256" key="3">
    <source>
        <dbReference type="ARBA" id="ARBA00023125"/>
    </source>
</evidence>
<reference evidence="8 9" key="1">
    <citation type="submission" date="2016-11" db="EMBL/GenBank/DDBJ databases">
        <authorList>
            <person name="Jaros S."/>
            <person name="Januszkiewicz K."/>
            <person name="Wedrychowicz H."/>
        </authorList>
    </citation>
    <scope>NUCLEOTIDE SEQUENCE [LARGE SCALE GENOMIC DNA]</scope>
    <source>
        <strain evidence="8 9">DSM 19436</strain>
    </source>
</reference>
<dbReference type="SMART" id="SM00421">
    <property type="entry name" value="HTH_LUXR"/>
    <property type="match status" value="1"/>
</dbReference>
<feature type="domain" description="HTH luxR-type" evidence="6">
    <location>
        <begin position="148"/>
        <end position="213"/>
    </location>
</feature>
<dbReference type="EMBL" id="FQUP01000004">
    <property type="protein sequence ID" value="SHG25557.1"/>
    <property type="molecule type" value="Genomic_DNA"/>
</dbReference>
<dbReference type="AlphaFoldDB" id="A0A1M5IBE4"/>
<dbReference type="GO" id="GO:0000160">
    <property type="term" value="P:phosphorelay signal transduction system"/>
    <property type="evidence" value="ECO:0007669"/>
    <property type="project" value="InterPro"/>
</dbReference>
<protein>
    <submittedName>
        <fullName evidence="8">Two component transcriptional regulator, LuxR family</fullName>
    </submittedName>
</protein>
<keyword evidence="2" id="KW-0805">Transcription regulation</keyword>
<dbReference type="Gene3D" id="3.40.50.2300">
    <property type="match status" value="1"/>
</dbReference>
<dbReference type="CDD" id="cd17535">
    <property type="entry name" value="REC_NarL-like"/>
    <property type="match status" value="1"/>
</dbReference>
<sequence length="215" mass="23961">MEQPRIRVMIVDDHEIFRRGVKSLLQDEEDMRVVAEAGNASDALNELAGKRPDVVTIDIRLGTMDGIQLTRLIKSRPDAPKCIILSTYDDRQYLVGALEAGADAYLLKTNSYETLAKALRAIHGGQRMLSAELIPTMMEEYKRVAAQQIQRDSGLTAQEVRMLRLLADGARTQDIADEMALTEITVKRKVQEITTKLNASNRVQAVAEAVRRGVI</sequence>
<evidence type="ECO:0000313" key="8">
    <source>
        <dbReference type="EMBL" id="SHG25557.1"/>
    </source>
</evidence>
<keyword evidence="4" id="KW-0804">Transcription</keyword>
<evidence type="ECO:0000256" key="1">
    <source>
        <dbReference type="ARBA" id="ARBA00022553"/>
    </source>
</evidence>
<dbReference type="InterPro" id="IPR011006">
    <property type="entry name" value="CheY-like_superfamily"/>
</dbReference>
<keyword evidence="3" id="KW-0238">DNA-binding</keyword>
<dbReference type="SUPFAM" id="SSF52172">
    <property type="entry name" value="CheY-like"/>
    <property type="match status" value="1"/>
</dbReference>
<dbReference type="CDD" id="cd06170">
    <property type="entry name" value="LuxR_C_like"/>
    <property type="match status" value="1"/>
</dbReference>
<keyword evidence="1 5" id="KW-0597">Phosphoprotein</keyword>
<name>A0A1M5IBE4_9HYPH</name>
<evidence type="ECO:0000259" key="7">
    <source>
        <dbReference type="PROSITE" id="PS50110"/>
    </source>
</evidence>
<dbReference type="InterPro" id="IPR058245">
    <property type="entry name" value="NreC/VraR/RcsB-like_REC"/>
</dbReference>
<dbReference type="Proteomes" id="UP000184485">
    <property type="component" value="Unassembled WGS sequence"/>
</dbReference>
<dbReference type="InterPro" id="IPR001789">
    <property type="entry name" value="Sig_transdc_resp-reg_receiver"/>
</dbReference>
<proteinExistence type="predicted"/>
<evidence type="ECO:0000256" key="5">
    <source>
        <dbReference type="PROSITE-ProRule" id="PRU00169"/>
    </source>
</evidence>
<organism evidence="8 9">
    <name type="scientific">Kaistia soli DSM 19436</name>
    <dbReference type="NCBI Taxonomy" id="1122133"/>
    <lineage>
        <taxon>Bacteria</taxon>
        <taxon>Pseudomonadati</taxon>
        <taxon>Pseudomonadota</taxon>
        <taxon>Alphaproteobacteria</taxon>
        <taxon>Hyphomicrobiales</taxon>
        <taxon>Kaistiaceae</taxon>
        <taxon>Kaistia</taxon>
    </lineage>
</organism>
<evidence type="ECO:0000259" key="6">
    <source>
        <dbReference type="PROSITE" id="PS50043"/>
    </source>
</evidence>
<dbReference type="PROSITE" id="PS50043">
    <property type="entry name" value="HTH_LUXR_2"/>
    <property type="match status" value="1"/>
</dbReference>
<dbReference type="GO" id="GO:0003677">
    <property type="term" value="F:DNA binding"/>
    <property type="evidence" value="ECO:0007669"/>
    <property type="project" value="UniProtKB-KW"/>
</dbReference>
<keyword evidence="9" id="KW-1185">Reference proteome</keyword>
<evidence type="ECO:0000256" key="4">
    <source>
        <dbReference type="ARBA" id="ARBA00023163"/>
    </source>
</evidence>
<dbReference type="PANTHER" id="PTHR43214">
    <property type="entry name" value="TWO-COMPONENT RESPONSE REGULATOR"/>
    <property type="match status" value="1"/>
</dbReference>
<feature type="domain" description="Response regulatory" evidence="7">
    <location>
        <begin position="7"/>
        <end position="123"/>
    </location>
</feature>
<dbReference type="SUPFAM" id="SSF46894">
    <property type="entry name" value="C-terminal effector domain of the bipartite response regulators"/>
    <property type="match status" value="1"/>
</dbReference>
<evidence type="ECO:0000256" key="2">
    <source>
        <dbReference type="ARBA" id="ARBA00023015"/>
    </source>
</evidence>